<feature type="chain" id="PRO_5046038027" evidence="4">
    <location>
        <begin position="26"/>
        <end position="136"/>
    </location>
</feature>
<comment type="caution">
    <text evidence="6">The sequence shown here is derived from an EMBL/GenBank/DDBJ whole genome shotgun (WGS) entry which is preliminary data.</text>
</comment>
<evidence type="ECO:0000256" key="3">
    <source>
        <dbReference type="SAM" id="MobiDB-lite"/>
    </source>
</evidence>
<dbReference type="SMART" id="SM00495">
    <property type="entry name" value="ChtBD3"/>
    <property type="match status" value="1"/>
</dbReference>
<dbReference type="InterPro" id="IPR036573">
    <property type="entry name" value="CBM_sf_5/12"/>
</dbReference>
<keyword evidence="2" id="KW-0119">Carbohydrate metabolism</keyword>
<reference evidence="6" key="1">
    <citation type="submission" date="2023-07" db="EMBL/GenBank/DDBJ databases">
        <authorList>
            <person name="Aktuganov G."/>
            <person name="Boyko T."/>
            <person name="Delegan Y."/>
            <person name="Galimzianova N."/>
            <person name="Gilvanova E."/>
            <person name="Korobov V."/>
            <person name="Kuzmina L."/>
            <person name="Melentiev A."/>
            <person name="Milman P."/>
            <person name="Ryabova A."/>
            <person name="Stupak E."/>
            <person name="Yasakov T."/>
            <person name="Zharikova N."/>
            <person name="Zhurenko E."/>
        </authorList>
    </citation>
    <scope>NUCLEOTIDE SEQUENCE</scope>
    <source>
        <strain evidence="6">IB-739</strain>
    </source>
</reference>
<organism evidence="6 7">
    <name type="scientific">Paenibacillus ehimensis</name>
    <dbReference type="NCBI Taxonomy" id="79264"/>
    <lineage>
        <taxon>Bacteria</taxon>
        <taxon>Bacillati</taxon>
        <taxon>Bacillota</taxon>
        <taxon>Bacilli</taxon>
        <taxon>Bacillales</taxon>
        <taxon>Paenibacillaceae</taxon>
        <taxon>Paenibacillus</taxon>
    </lineage>
</organism>
<protein>
    <submittedName>
        <fullName evidence="6">Carbohydrate-binding protein</fullName>
    </submittedName>
</protein>
<feature type="domain" description="Chitin-binding type-3" evidence="5">
    <location>
        <begin position="49"/>
        <end position="95"/>
    </location>
</feature>
<keyword evidence="1" id="KW-0378">Hydrolase</keyword>
<gene>
    <name evidence="6" type="ORF">Q3C12_18450</name>
</gene>
<evidence type="ECO:0000259" key="5">
    <source>
        <dbReference type="SMART" id="SM00495"/>
    </source>
</evidence>
<feature type="region of interest" description="Disordered" evidence="3">
    <location>
        <begin position="78"/>
        <end position="118"/>
    </location>
</feature>
<feature type="compositionally biased region" description="Polar residues" evidence="3">
    <location>
        <begin position="78"/>
        <end position="92"/>
    </location>
</feature>
<keyword evidence="2" id="KW-0624">Polysaccharide degradation</keyword>
<dbReference type="Proteomes" id="UP001168883">
    <property type="component" value="Unassembled WGS sequence"/>
</dbReference>
<evidence type="ECO:0000313" key="7">
    <source>
        <dbReference type="Proteomes" id="UP001168883"/>
    </source>
</evidence>
<accession>A0ABT8VDC8</accession>
<keyword evidence="7" id="KW-1185">Reference proteome</keyword>
<evidence type="ECO:0000256" key="2">
    <source>
        <dbReference type="ARBA" id="ARBA00023326"/>
    </source>
</evidence>
<dbReference type="Gene3D" id="2.10.10.20">
    <property type="entry name" value="Carbohydrate-binding module superfamily 5/12"/>
    <property type="match status" value="1"/>
</dbReference>
<evidence type="ECO:0000256" key="4">
    <source>
        <dbReference type="SAM" id="SignalP"/>
    </source>
</evidence>
<keyword evidence="4" id="KW-0732">Signal</keyword>
<dbReference type="Pfam" id="PF02839">
    <property type="entry name" value="CBM_5_12"/>
    <property type="match status" value="1"/>
</dbReference>
<evidence type="ECO:0000313" key="6">
    <source>
        <dbReference type="EMBL" id="MDO3678991.1"/>
    </source>
</evidence>
<evidence type="ECO:0000256" key="1">
    <source>
        <dbReference type="ARBA" id="ARBA00022801"/>
    </source>
</evidence>
<dbReference type="SUPFAM" id="SSF51055">
    <property type="entry name" value="Carbohydrate binding domain"/>
    <property type="match status" value="1"/>
</dbReference>
<dbReference type="CDD" id="cd12215">
    <property type="entry name" value="ChiC_BD"/>
    <property type="match status" value="1"/>
</dbReference>
<name>A0ABT8VDC8_9BACL</name>
<sequence>MDPKLTRKKAVRVSVAALSALLALAPLEPVTTIASANARQQAALAALAASPWVVTQVYVSGNEVSYNGNIYRAKWWTQGDTPGTGDPSSSPWQLVGPDIGGSDDATPPTAPTNLASTGQTADTITLTWTAATDTSL</sequence>
<proteinExistence type="predicted"/>
<feature type="signal peptide" evidence="4">
    <location>
        <begin position="1"/>
        <end position="25"/>
    </location>
</feature>
<dbReference type="RefSeq" id="WP_302879184.1">
    <property type="nucleotide sequence ID" value="NZ_JAUMKJ010000022.1"/>
</dbReference>
<dbReference type="EMBL" id="JAUMKJ010000022">
    <property type="protein sequence ID" value="MDO3678991.1"/>
    <property type="molecule type" value="Genomic_DNA"/>
</dbReference>
<dbReference type="InterPro" id="IPR003610">
    <property type="entry name" value="CBM5/12"/>
</dbReference>